<reference evidence="6 7" key="1">
    <citation type="submission" date="2020-08" db="EMBL/GenBank/DDBJ databases">
        <title>Cohnella phylogeny.</title>
        <authorList>
            <person name="Dunlap C."/>
        </authorList>
    </citation>
    <scope>NUCLEOTIDE SEQUENCE [LARGE SCALE GENOMIC DNA]</scope>
    <source>
        <strain evidence="6 7">CBP 2801</strain>
    </source>
</reference>
<gene>
    <name evidence="6" type="ORF">H7C18_20195</name>
</gene>
<dbReference type="EMBL" id="JACJVO010000025">
    <property type="protein sequence ID" value="MBB6733246.1"/>
    <property type="molecule type" value="Genomic_DNA"/>
</dbReference>
<keyword evidence="3" id="KW-0378">Hydrolase</keyword>
<evidence type="ECO:0000256" key="4">
    <source>
        <dbReference type="ARBA" id="ARBA00022837"/>
    </source>
</evidence>
<keyword evidence="2" id="KW-0479">Metal-binding</keyword>
<dbReference type="PANTHER" id="PTHR42693">
    <property type="entry name" value="ARYLSULFATASE FAMILY MEMBER"/>
    <property type="match status" value="1"/>
</dbReference>
<sequence>MSKQPNLIYVLADQLRYFSCGYAGDEKAHTPNIDEFAAQAVSFRQAISGYPVCGPHRNSLFTGKYPSSTGMVINELRCLPDSDAIGHVVTRHGYETSYIGKWHLYGADHSQQFVPPGPYRLGFDGYWSGYNFNHHYYKGFYYNDTDERRETPGYEPDFQTDLAIEWLRGADRSKPFALFLNYGTPHDPWDWDNCPEEFNRLFRDVRFPEPPNYKDGSADRYWGRPGGMNEQWFLDNWKPNRERFLQVYYAMTANLDWNFGRLRRAIGEMGLDEDTIVVFTSDHGEMFGAQGRIAKKIFYEEAVRIPFLIRWKGHTPEGHATDACLDTPDIMPTLLELMNLPIPGSVEGMSLKDQALGSDGPEPEAAFLQGMGHTHLWVDGDEWRAVRDKRYTYAVMRHDRSEYLFDHEADPYEMRNLAEDPEHLEAVRKYRAMLQARMEQLGDTFEICTWYREHWADDRAIVKTATREPV</sequence>
<dbReference type="InterPro" id="IPR017850">
    <property type="entry name" value="Alkaline_phosphatase_core_sf"/>
</dbReference>
<dbReference type="Gene3D" id="3.40.720.10">
    <property type="entry name" value="Alkaline Phosphatase, subunit A"/>
    <property type="match status" value="1"/>
</dbReference>
<dbReference type="PROSITE" id="PS00149">
    <property type="entry name" value="SULFATASE_2"/>
    <property type="match status" value="1"/>
</dbReference>
<evidence type="ECO:0000256" key="3">
    <source>
        <dbReference type="ARBA" id="ARBA00022801"/>
    </source>
</evidence>
<dbReference type="CDD" id="cd16034">
    <property type="entry name" value="sulfatase_like"/>
    <property type="match status" value="1"/>
</dbReference>
<dbReference type="InterPro" id="IPR050738">
    <property type="entry name" value="Sulfatase"/>
</dbReference>
<feature type="domain" description="Sulfatase N-terminal" evidence="5">
    <location>
        <begin position="5"/>
        <end position="339"/>
    </location>
</feature>
<dbReference type="Pfam" id="PF00884">
    <property type="entry name" value="Sulfatase"/>
    <property type="match status" value="1"/>
</dbReference>
<evidence type="ECO:0000256" key="2">
    <source>
        <dbReference type="ARBA" id="ARBA00022723"/>
    </source>
</evidence>
<dbReference type="RefSeq" id="WP_185130913.1">
    <property type="nucleotide sequence ID" value="NZ_JACJVO010000025.1"/>
</dbReference>
<evidence type="ECO:0000313" key="7">
    <source>
        <dbReference type="Proteomes" id="UP000564644"/>
    </source>
</evidence>
<dbReference type="AlphaFoldDB" id="A0A7X0SNN4"/>
<name>A0A7X0SNN4_9BACL</name>
<dbReference type="GO" id="GO:0004065">
    <property type="term" value="F:arylsulfatase activity"/>
    <property type="evidence" value="ECO:0007669"/>
    <property type="project" value="TreeGrafter"/>
</dbReference>
<dbReference type="InterPro" id="IPR000917">
    <property type="entry name" value="Sulfatase_N"/>
</dbReference>
<comment type="caution">
    <text evidence="6">The sequence shown here is derived from an EMBL/GenBank/DDBJ whole genome shotgun (WGS) entry which is preliminary data.</text>
</comment>
<evidence type="ECO:0000259" key="5">
    <source>
        <dbReference type="Pfam" id="PF00884"/>
    </source>
</evidence>
<proteinExistence type="inferred from homology"/>
<evidence type="ECO:0000313" key="6">
    <source>
        <dbReference type="EMBL" id="MBB6733246.1"/>
    </source>
</evidence>
<organism evidence="6 7">
    <name type="scientific">Cohnella zeiphila</name>
    <dbReference type="NCBI Taxonomy" id="2761120"/>
    <lineage>
        <taxon>Bacteria</taxon>
        <taxon>Bacillati</taxon>
        <taxon>Bacillota</taxon>
        <taxon>Bacilli</taxon>
        <taxon>Bacillales</taxon>
        <taxon>Paenibacillaceae</taxon>
        <taxon>Cohnella</taxon>
    </lineage>
</organism>
<dbReference type="Proteomes" id="UP000564644">
    <property type="component" value="Unassembled WGS sequence"/>
</dbReference>
<accession>A0A7X0SNN4</accession>
<keyword evidence="7" id="KW-1185">Reference proteome</keyword>
<evidence type="ECO:0000256" key="1">
    <source>
        <dbReference type="ARBA" id="ARBA00008779"/>
    </source>
</evidence>
<dbReference type="InterPro" id="IPR024607">
    <property type="entry name" value="Sulfatase_CS"/>
</dbReference>
<protein>
    <submittedName>
        <fullName evidence="6">Sulfatase</fullName>
    </submittedName>
</protein>
<dbReference type="PANTHER" id="PTHR42693:SF53">
    <property type="entry name" value="ENDO-4-O-SULFATASE"/>
    <property type="match status" value="1"/>
</dbReference>
<keyword evidence="4" id="KW-0106">Calcium</keyword>
<dbReference type="SUPFAM" id="SSF53649">
    <property type="entry name" value="Alkaline phosphatase-like"/>
    <property type="match status" value="1"/>
</dbReference>
<comment type="similarity">
    <text evidence="1">Belongs to the sulfatase family.</text>
</comment>
<dbReference type="GO" id="GO:0046872">
    <property type="term" value="F:metal ion binding"/>
    <property type="evidence" value="ECO:0007669"/>
    <property type="project" value="UniProtKB-KW"/>
</dbReference>